<sequence length="337" mass="37210">MITSTIQALLTHVSQPIECERKDLNKISIIGAGTIGTAIAFSLIAQNVAEELVLIDQDETLVQGEVLDLQQAAMFVDHSKVSGGKNYSISNNSRICIITVGAGGEDDRETLIRNTNIFKEIIPEVVKYNPHAVLLIVTNPVDILTYVAWKLSNFSPNRVFGYGNVLQSIKFKHLLASKFKVSPNSLHAFIIGQQGPKSVPVWSGVSVSGVRLRDINSKLGTEDDPENWMEIHNEVIERQMVVERLKSCESWGLAISVTKLVKAILQDTKECFSVSTHLTICHGVDNTDKDVFLSLPCIIGSDGVFTIVKQSLSEKEKCLLQDSANYMNELQKNLDLD</sequence>
<dbReference type="PANTHER" id="PTHR43128">
    <property type="entry name" value="L-2-HYDROXYCARBOXYLATE DEHYDROGENASE (NAD(P)(+))"/>
    <property type="match status" value="1"/>
</dbReference>
<dbReference type="PRINTS" id="PR00086">
    <property type="entry name" value="LLDHDRGNASE"/>
</dbReference>
<keyword evidence="8" id="KW-1185">Reference proteome</keyword>
<keyword evidence="2 3" id="KW-0520">NAD</keyword>
<feature type="domain" description="Lactate/malate dehydrogenase N-terminal" evidence="5">
    <location>
        <begin position="26"/>
        <end position="161"/>
    </location>
</feature>
<feature type="domain" description="Lactate/malate dehydrogenase C-terminal" evidence="6">
    <location>
        <begin position="166"/>
        <end position="327"/>
    </location>
</feature>
<dbReference type="GO" id="GO:0004459">
    <property type="term" value="F:L-lactate dehydrogenase (NAD+) activity"/>
    <property type="evidence" value="ECO:0007669"/>
    <property type="project" value="TreeGrafter"/>
</dbReference>
<dbReference type="GO" id="GO:0006089">
    <property type="term" value="P:lactate metabolic process"/>
    <property type="evidence" value="ECO:0007669"/>
    <property type="project" value="TreeGrafter"/>
</dbReference>
<gene>
    <name evidence="7" type="ORF">RN001_009707</name>
</gene>
<dbReference type="SUPFAM" id="SSF51735">
    <property type="entry name" value="NAD(P)-binding Rossmann-fold domains"/>
    <property type="match status" value="1"/>
</dbReference>
<organism evidence="7 8">
    <name type="scientific">Aquatica leii</name>
    <dbReference type="NCBI Taxonomy" id="1421715"/>
    <lineage>
        <taxon>Eukaryota</taxon>
        <taxon>Metazoa</taxon>
        <taxon>Ecdysozoa</taxon>
        <taxon>Arthropoda</taxon>
        <taxon>Hexapoda</taxon>
        <taxon>Insecta</taxon>
        <taxon>Pterygota</taxon>
        <taxon>Neoptera</taxon>
        <taxon>Endopterygota</taxon>
        <taxon>Coleoptera</taxon>
        <taxon>Polyphaga</taxon>
        <taxon>Elateriformia</taxon>
        <taxon>Elateroidea</taxon>
        <taxon>Lampyridae</taxon>
        <taxon>Luciolinae</taxon>
        <taxon>Aquatica</taxon>
    </lineage>
</organism>
<dbReference type="InterPro" id="IPR036291">
    <property type="entry name" value="NAD(P)-bd_dom_sf"/>
</dbReference>
<feature type="binding site" evidence="3">
    <location>
        <begin position="31"/>
        <end position="36"/>
    </location>
    <ligand>
        <name>NAD(+)</name>
        <dbReference type="ChEBI" id="CHEBI:57540"/>
    </ligand>
</feature>
<comment type="similarity">
    <text evidence="4">Belongs to the LDH/MDH superfamily.</text>
</comment>
<accession>A0AAN7S894</accession>
<evidence type="ECO:0000259" key="6">
    <source>
        <dbReference type="Pfam" id="PF02866"/>
    </source>
</evidence>
<evidence type="ECO:0000259" key="5">
    <source>
        <dbReference type="Pfam" id="PF00056"/>
    </source>
</evidence>
<keyword evidence="1 4" id="KW-0560">Oxidoreductase</keyword>
<dbReference type="InterPro" id="IPR015955">
    <property type="entry name" value="Lactate_DH/Glyco_Ohase_4_C"/>
</dbReference>
<dbReference type="PANTHER" id="PTHR43128:SF16">
    <property type="entry name" value="L-LACTATE DEHYDROGENASE"/>
    <property type="match status" value="1"/>
</dbReference>
<evidence type="ECO:0000256" key="2">
    <source>
        <dbReference type="ARBA" id="ARBA00023027"/>
    </source>
</evidence>
<dbReference type="Pfam" id="PF02866">
    <property type="entry name" value="Ldh_1_C"/>
    <property type="match status" value="1"/>
</dbReference>
<reference evidence="8" key="1">
    <citation type="submission" date="2023-01" db="EMBL/GenBank/DDBJ databases">
        <title>Key to firefly adult light organ development and bioluminescence: homeobox transcription factors regulate luciferase expression and transportation to peroxisome.</title>
        <authorList>
            <person name="Fu X."/>
        </authorList>
    </citation>
    <scope>NUCLEOTIDE SEQUENCE [LARGE SCALE GENOMIC DNA]</scope>
</reference>
<dbReference type="EMBL" id="JARPUR010000004">
    <property type="protein sequence ID" value="KAK4877201.1"/>
    <property type="molecule type" value="Genomic_DNA"/>
</dbReference>
<dbReference type="SUPFAM" id="SSF56327">
    <property type="entry name" value="LDH C-terminal domain-like"/>
    <property type="match status" value="1"/>
</dbReference>
<evidence type="ECO:0000313" key="8">
    <source>
        <dbReference type="Proteomes" id="UP001353858"/>
    </source>
</evidence>
<proteinExistence type="inferred from homology"/>
<dbReference type="InterPro" id="IPR022383">
    <property type="entry name" value="Lactate/malate_DH_C"/>
</dbReference>
<feature type="binding site" evidence="3">
    <location>
        <position position="114"/>
    </location>
    <ligand>
        <name>NAD(+)</name>
        <dbReference type="ChEBI" id="CHEBI:57540"/>
    </ligand>
</feature>
<dbReference type="Gene3D" id="3.40.50.720">
    <property type="entry name" value="NAD(P)-binding Rossmann-like Domain"/>
    <property type="match status" value="1"/>
</dbReference>
<evidence type="ECO:0000256" key="1">
    <source>
        <dbReference type="ARBA" id="ARBA00023002"/>
    </source>
</evidence>
<name>A0AAN7S894_9COLE</name>
<evidence type="ECO:0000313" key="7">
    <source>
        <dbReference type="EMBL" id="KAK4877201.1"/>
    </source>
</evidence>
<dbReference type="Pfam" id="PF00056">
    <property type="entry name" value="Ldh_1_N"/>
    <property type="match status" value="1"/>
</dbReference>
<dbReference type="PIRSF" id="PIRSF000102">
    <property type="entry name" value="Lac_mal_DH"/>
    <property type="match status" value="1"/>
</dbReference>
<dbReference type="InterPro" id="IPR001557">
    <property type="entry name" value="L-lactate/malate_DH"/>
</dbReference>
<evidence type="ECO:0008006" key="9">
    <source>
        <dbReference type="Google" id="ProtNLM"/>
    </source>
</evidence>
<protein>
    <recommendedName>
        <fullName evidence="9">L-lactate dehydrogenase</fullName>
    </recommendedName>
</protein>
<feature type="binding site" evidence="3">
    <location>
        <begin position="137"/>
        <end position="139"/>
    </location>
    <ligand>
        <name>NAD(+)</name>
        <dbReference type="ChEBI" id="CHEBI:57540"/>
    </ligand>
</feature>
<evidence type="ECO:0000256" key="3">
    <source>
        <dbReference type="PIRSR" id="PIRSR000102-3"/>
    </source>
</evidence>
<dbReference type="InterPro" id="IPR001236">
    <property type="entry name" value="Lactate/malate_DH_N"/>
</dbReference>
<dbReference type="Proteomes" id="UP001353858">
    <property type="component" value="Unassembled WGS sequence"/>
</dbReference>
<evidence type="ECO:0000256" key="4">
    <source>
        <dbReference type="RuleBase" id="RU003369"/>
    </source>
</evidence>
<feature type="binding site" evidence="3">
    <location>
        <position position="56"/>
    </location>
    <ligand>
        <name>NAD(+)</name>
        <dbReference type="ChEBI" id="CHEBI:57540"/>
    </ligand>
</feature>
<dbReference type="AlphaFoldDB" id="A0AAN7S894"/>
<dbReference type="Gene3D" id="3.90.110.10">
    <property type="entry name" value="Lactate dehydrogenase/glycoside hydrolase, family 4, C-terminal"/>
    <property type="match status" value="1"/>
</dbReference>
<comment type="caution">
    <text evidence="7">The sequence shown here is derived from an EMBL/GenBank/DDBJ whole genome shotgun (WGS) entry which is preliminary data.</text>
</comment>